<evidence type="ECO:0000313" key="1">
    <source>
        <dbReference type="EMBL" id="RRT34472.1"/>
    </source>
</evidence>
<dbReference type="Proteomes" id="UP000287651">
    <property type="component" value="Unassembled WGS sequence"/>
</dbReference>
<dbReference type="AlphaFoldDB" id="A0A426X4R2"/>
<comment type="caution">
    <text evidence="1">The sequence shown here is derived from an EMBL/GenBank/DDBJ whole genome shotgun (WGS) entry which is preliminary data.</text>
</comment>
<gene>
    <name evidence="1" type="ORF">B296_00039307</name>
</gene>
<accession>A0A426X4R2</accession>
<proteinExistence type="predicted"/>
<protein>
    <submittedName>
        <fullName evidence="1">Uncharacterized protein</fullName>
    </submittedName>
</protein>
<sequence>MWAGGILSRRSWIDRLSAAAFPSSSTAYLCCSSVNTTGSRPSPSLGPLPPTTSAAHANNPAIASLSLAKWSPL</sequence>
<evidence type="ECO:0000313" key="2">
    <source>
        <dbReference type="Proteomes" id="UP000287651"/>
    </source>
</evidence>
<dbReference type="EMBL" id="AMZH03026725">
    <property type="protein sequence ID" value="RRT34472.1"/>
    <property type="molecule type" value="Genomic_DNA"/>
</dbReference>
<reference evidence="1 2" key="1">
    <citation type="journal article" date="2014" name="Agronomy (Basel)">
        <title>A Draft Genome Sequence for Ensete ventricosum, the Drought-Tolerant Tree Against Hunger.</title>
        <authorList>
            <person name="Harrison J."/>
            <person name="Moore K.A."/>
            <person name="Paszkiewicz K."/>
            <person name="Jones T."/>
            <person name="Grant M."/>
            <person name="Ambacheew D."/>
            <person name="Muzemil S."/>
            <person name="Studholme D.J."/>
        </authorList>
    </citation>
    <scope>NUCLEOTIDE SEQUENCE [LARGE SCALE GENOMIC DNA]</scope>
</reference>
<name>A0A426X4R2_ENSVE</name>
<organism evidence="1 2">
    <name type="scientific">Ensete ventricosum</name>
    <name type="common">Abyssinian banana</name>
    <name type="synonym">Musa ensete</name>
    <dbReference type="NCBI Taxonomy" id="4639"/>
    <lineage>
        <taxon>Eukaryota</taxon>
        <taxon>Viridiplantae</taxon>
        <taxon>Streptophyta</taxon>
        <taxon>Embryophyta</taxon>
        <taxon>Tracheophyta</taxon>
        <taxon>Spermatophyta</taxon>
        <taxon>Magnoliopsida</taxon>
        <taxon>Liliopsida</taxon>
        <taxon>Zingiberales</taxon>
        <taxon>Musaceae</taxon>
        <taxon>Ensete</taxon>
    </lineage>
</organism>